<evidence type="ECO:0000313" key="3">
    <source>
        <dbReference type="EMBL" id="MCK9685772.1"/>
    </source>
</evidence>
<proteinExistence type="predicted"/>
<dbReference type="AlphaFoldDB" id="A0A9X2BYX9"/>
<evidence type="ECO:0000313" key="4">
    <source>
        <dbReference type="Proteomes" id="UP001139353"/>
    </source>
</evidence>
<dbReference type="NCBIfam" id="TIGR02595">
    <property type="entry name" value="PEP_CTERM"/>
    <property type="match status" value="1"/>
</dbReference>
<dbReference type="Proteomes" id="UP001139353">
    <property type="component" value="Unassembled WGS sequence"/>
</dbReference>
<keyword evidence="1" id="KW-0732">Signal</keyword>
<name>A0A9X2BYX9_9BURK</name>
<dbReference type="RefSeq" id="WP_275681764.1">
    <property type="nucleotide sequence ID" value="NZ_JAJLJH010000001.1"/>
</dbReference>
<feature type="chain" id="PRO_5040996511" evidence="1">
    <location>
        <begin position="28"/>
        <end position="174"/>
    </location>
</feature>
<keyword evidence="4" id="KW-1185">Reference proteome</keyword>
<comment type="caution">
    <text evidence="3">The sequence shown here is derived from an EMBL/GenBank/DDBJ whole genome shotgun (WGS) entry which is preliminary data.</text>
</comment>
<evidence type="ECO:0000259" key="2">
    <source>
        <dbReference type="Pfam" id="PF07589"/>
    </source>
</evidence>
<dbReference type="Pfam" id="PF07589">
    <property type="entry name" value="PEP-CTERM"/>
    <property type="match status" value="1"/>
</dbReference>
<dbReference type="EMBL" id="JAJLJH010000001">
    <property type="protein sequence ID" value="MCK9685772.1"/>
    <property type="molecule type" value="Genomic_DNA"/>
</dbReference>
<dbReference type="InterPro" id="IPR013424">
    <property type="entry name" value="Ice-binding_C"/>
</dbReference>
<feature type="signal peptide" evidence="1">
    <location>
        <begin position="1"/>
        <end position="27"/>
    </location>
</feature>
<gene>
    <name evidence="3" type="ORF">LPC04_08620</name>
</gene>
<feature type="domain" description="Ice-binding protein C-terminal" evidence="2">
    <location>
        <begin position="148"/>
        <end position="170"/>
    </location>
</feature>
<protein>
    <submittedName>
        <fullName evidence="3">PEP-CTERM sorting domain-containing protein</fullName>
    </submittedName>
</protein>
<reference evidence="3" key="1">
    <citation type="submission" date="2021-11" db="EMBL/GenBank/DDBJ databases">
        <title>BS-T2-15 a new species belonging to the Comamonadaceae family isolated from the soil of a French oak forest.</title>
        <authorList>
            <person name="Mieszkin S."/>
            <person name="Alain K."/>
        </authorList>
    </citation>
    <scope>NUCLEOTIDE SEQUENCE</scope>
    <source>
        <strain evidence="3">BS-T2-15</strain>
    </source>
</reference>
<evidence type="ECO:0000256" key="1">
    <source>
        <dbReference type="SAM" id="SignalP"/>
    </source>
</evidence>
<sequence>MTSRSMSKLLAAGAMSLALTAAGSAHAATYELTFTGTNVSGDVFATTSGSNVTAIWGSVTDGDLGPGTFAITGLSSYASSDNTVGSSSPFITLGGLSFATAGGGNFNLADLDGYAGYSGYTFLSSTLNPGGGFSAVGQTAVTLDVSVVPEPANLALMMAGLLGLAAVSRRRAAR</sequence>
<organism evidence="3 4">
    <name type="scientific">Scleromatobacter humisilvae</name>
    <dbReference type="NCBI Taxonomy" id="2897159"/>
    <lineage>
        <taxon>Bacteria</taxon>
        <taxon>Pseudomonadati</taxon>
        <taxon>Pseudomonadota</taxon>
        <taxon>Betaproteobacteria</taxon>
        <taxon>Burkholderiales</taxon>
        <taxon>Sphaerotilaceae</taxon>
        <taxon>Scleromatobacter</taxon>
    </lineage>
</organism>
<accession>A0A9X2BYX9</accession>